<keyword evidence="5" id="KW-1185">Reference proteome</keyword>
<sequence>MKIKFLSVIASFFIVSLVITSCLDNDDNIEYSPDATIRAFVLDTIGYGVTYPFTIDQLKGEIYNEDSLPVRADTIINRILIKTITTAGIVTVKDQNGNDSILSLSDSIDLSKTINKGAPLVLKVWAPDMQQTKEYKLWVNIHKHDPDSVSWKYMNTNPSILNNESLKSVILKGKIITYSGSTSLKVHTAPLNNPTAWSTSAMGSDWPSGQPLTSVINFKETLYATSGDNHAFKSSDGINWVAASFPAANGDGSVVDLFLAAYDNKILYSRIAGEARTFYSTGSDTETGNKISVDSDDLDKFPVKNISYTLHKTSSGMRGVMLVGEPKEPTTIEGSNSTKINTTETWAYMEGASGWINLPAGSINSYCPELKNPSILYYNDLFYLFGEGFNGFYRSNSGRDWKLATKFNFPQVDWSKSGANHTIATPEFRGRKNYAMVSDTLTHNLIFMFSGGEASFTEKVTVAESTKETTDVTRTYNYSSEVWSGRLNQLWFDLANSGK</sequence>
<protein>
    <recommendedName>
        <fullName evidence="6">DUF5018 domain-containing protein</fullName>
    </recommendedName>
</protein>
<dbReference type="Proteomes" id="UP000560658">
    <property type="component" value="Unassembled WGS sequence"/>
</dbReference>
<evidence type="ECO:0008006" key="6">
    <source>
        <dbReference type="Google" id="ProtNLM"/>
    </source>
</evidence>
<dbReference type="Pfam" id="PF25852">
    <property type="entry name" value="DUF6242_C"/>
    <property type="match status" value="1"/>
</dbReference>
<dbReference type="InterPro" id="IPR046209">
    <property type="entry name" value="DUF6242_N"/>
</dbReference>
<proteinExistence type="predicted"/>
<evidence type="ECO:0000256" key="1">
    <source>
        <dbReference type="SAM" id="SignalP"/>
    </source>
</evidence>
<dbReference type="Pfam" id="PF19755">
    <property type="entry name" value="DUF6242"/>
    <property type="match status" value="1"/>
</dbReference>
<comment type="caution">
    <text evidence="4">The sequence shown here is derived from an EMBL/GenBank/DDBJ whole genome shotgun (WGS) entry which is preliminary data.</text>
</comment>
<dbReference type="AlphaFoldDB" id="A0A840D889"/>
<dbReference type="PROSITE" id="PS51257">
    <property type="entry name" value="PROKAR_LIPOPROTEIN"/>
    <property type="match status" value="1"/>
</dbReference>
<accession>A0A840D889</accession>
<keyword evidence="1" id="KW-0732">Signal</keyword>
<organism evidence="4 5">
    <name type="scientific">Bacteroides reticulotermitis</name>
    <dbReference type="NCBI Taxonomy" id="1133319"/>
    <lineage>
        <taxon>Bacteria</taxon>
        <taxon>Pseudomonadati</taxon>
        <taxon>Bacteroidota</taxon>
        <taxon>Bacteroidia</taxon>
        <taxon>Bacteroidales</taxon>
        <taxon>Bacteroidaceae</taxon>
        <taxon>Bacteroides</taxon>
    </lineage>
</organism>
<feature type="domain" description="DUF6242" evidence="2">
    <location>
        <begin position="45"/>
        <end position="139"/>
    </location>
</feature>
<feature type="domain" description="DUF6242" evidence="3">
    <location>
        <begin position="145"/>
        <end position="493"/>
    </location>
</feature>
<feature type="chain" id="PRO_5032838276" description="DUF5018 domain-containing protein" evidence="1">
    <location>
        <begin position="21"/>
        <end position="499"/>
    </location>
</feature>
<dbReference type="RefSeq" id="WP_044163217.1">
    <property type="nucleotide sequence ID" value="NZ_JACIER010000017.1"/>
</dbReference>
<dbReference type="InterPro" id="IPR058667">
    <property type="entry name" value="DUF6242_C"/>
</dbReference>
<dbReference type="EMBL" id="JACIER010000017">
    <property type="protein sequence ID" value="MBB4045674.1"/>
    <property type="molecule type" value="Genomic_DNA"/>
</dbReference>
<gene>
    <name evidence="4" type="ORF">GGR06_003493</name>
</gene>
<feature type="signal peptide" evidence="1">
    <location>
        <begin position="1"/>
        <end position="20"/>
    </location>
</feature>
<reference evidence="4" key="1">
    <citation type="submission" date="2020-08" db="EMBL/GenBank/DDBJ databases">
        <title>Genomic Encyclopedia of Type Strains, Phase IV (KMG-IV): sequencing the most valuable type-strain genomes for metagenomic binning, comparative biology and taxonomic classification.</title>
        <authorList>
            <person name="Goeker M."/>
        </authorList>
    </citation>
    <scope>NUCLEOTIDE SEQUENCE [LARGE SCALE GENOMIC DNA]</scope>
    <source>
        <strain evidence="4">DSM 105720</strain>
    </source>
</reference>
<evidence type="ECO:0000259" key="3">
    <source>
        <dbReference type="Pfam" id="PF25852"/>
    </source>
</evidence>
<evidence type="ECO:0000259" key="2">
    <source>
        <dbReference type="Pfam" id="PF19755"/>
    </source>
</evidence>
<name>A0A840D889_9BACE</name>
<evidence type="ECO:0000313" key="4">
    <source>
        <dbReference type="EMBL" id="MBB4045674.1"/>
    </source>
</evidence>
<evidence type="ECO:0000313" key="5">
    <source>
        <dbReference type="Proteomes" id="UP000560658"/>
    </source>
</evidence>